<evidence type="ECO:0000313" key="3">
    <source>
        <dbReference type="Proteomes" id="UP000033876"/>
    </source>
</evidence>
<dbReference type="Pfam" id="PF18895">
    <property type="entry name" value="T4SS_pilin"/>
    <property type="match status" value="1"/>
</dbReference>
<dbReference type="EMBL" id="LBTF01000031">
    <property type="protein sequence ID" value="KKQ34925.1"/>
    <property type="molecule type" value="Genomic_DNA"/>
</dbReference>
<sequence length="89" mass="9822">MNSLTQKAYAASVDSLVSALKDQIINPIIKLLFVLAFMYFAWGVMEYIWGASDEKKRTQGQQHMLWGVIGMAIMASALGIVQLIVGTID</sequence>
<keyword evidence="1" id="KW-1133">Transmembrane helix</keyword>
<accession>A0A0G0H8R4</accession>
<reference evidence="2 3" key="1">
    <citation type="journal article" date="2015" name="Nature">
        <title>rRNA introns, odd ribosomes, and small enigmatic genomes across a large radiation of phyla.</title>
        <authorList>
            <person name="Brown C.T."/>
            <person name="Hug L.A."/>
            <person name="Thomas B.C."/>
            <person name="Sharon I."/>
            <person name="Castelle C.J."/>
            <person name="Singh A."/>
            <person name="Wilkins M.J."/>
            <person name="Williams K.H."/>
            <person name="Banfield J.F."/>
        </authorList>
    </citation>
    <scope>NUCLEOTIDE SEQUENCE [LARGE SCALE GENOMIC DNA]</scope>
</reference>
<dbReference type="AlphaFoldDB" id="A0A0G0H8R4"/>
<gene>
    <name evidence="2" type="ORF">US50_C0031G0005</name>
</gene>
<proteinExistence type="predicted"/>
<feature type="transmembrane region" description="Helical" evidence="1">
    <location>
        <begin position="24"/>
        <end position="44"/>
    </location>
</feature>
<evidence type="ECO:0000313" key="2">
    <source>
        <dbReference type="EMBL" id="KKQ34925.1"/>
    </source>
</evidence>
<organism evidence="2 3">
    <name type="scientific">Candidatus Nomurabacteria bacterium GW2011_GWB1_37_5</name>
    <dbReference type="NCBI Taxonomy" id="1618742"/>
    <lineage>
        <taxon>Bacteria</taxon>
        <taxon>Candidatus Nomuraibacteriota</taxon>
    </lineage>
</organism>
<dbReference type="Proteomes" id="UP000033876">
    <property type="component" value="Unassembled WGS sequence"/>
</dbReference>
<keyword evidence="1" id="KW-0812">Transmembrane</keyword>
<feature type="transmembrane region" description="Helical" evidence="1">
    <location>
        <begin position="65"/>
        <end position="85"/>
    </location>
</feature>
<comment type="caution">
    <text evidence="2">The sequence shown here is derived from an EMBL/GenBank/DDBJ whole genome shotgun (WGS) entry which is preliminary data.</text>
</comment>
<evidence type="ECO:0000256" key="1">
    <source>
        <dbReference type="SAM" id="Phobius"/>
    </source>
</evidence>
<keyword evidence="1" id="KW-0472">Membrane</keyword>
<dbReference type="InterPro" id="IPR043993">
    <property type="entry name" value="T4SS_pilin"/>
</dbReference>
<protein>
    <submittedName>
        <fullName evidence="2">Uncharacterized protein</fullName>
    </submittedName>
</protein>
<name>A0A0G0H8R4_9BACT</name>